<evidence type="ECO:0000313" key="3">
    <source>
        <dbReference type="Proteomes" id="UP001172159"/>
    </source>
</evidence>
<evidence type="ECO:0000256" key="1">
    <source>
        <dbReference type="SAM" id="MobiDB-lite"/>
    </source>
</evidence>
<protein>
    <submittedName>
        <fullName evidence="2">Uncharacterized protein</fullName>
    </submittedName>
</protein>
<feature type="compositionally biased region" description="Basic and acidic residues" evidence="1">
    <location>
        <begin position="143"/>
        <end position="152"/>
    </location>
</feature>
<dbReference type="EMBL" id="JAUKTV010000022">
    <property type="protein sequence ID" value="KAK0704155.1"/>
    <property type="molecule type" value="Genomic_DNA"/>
</dbReference>
<comment type="caution">
    <text evidence="2">The sequence shown here is derived from an EMBL/GenBank/DDBJ whole genome shotgun (WGS) entry which is preliminary data.</text>
</comment>
<sequence>MCIQKDKVWLECNHRAFFRFEPCDKLGRGCFGASGDHEEVPVQDICADCKRKDPNPAAREADRVRREMELRARRAEEERLAEIKRQQSEARRKIEDAERAREEEERRIARIRQKERQELADRLAKQLDKEEARARERQKRKHEGGEGDEPRPKRQRGSGGNS</sequence>
<keyword evidence="3" id="KW-1185">Reference proteome</keyword>
<evidence type="ECO:0000313" key="2">
    <source>
        <dbReference type="EMBL" id="KAK0704155.1"/>
    </source>
</evidence>
<proteinExistence type="predicted"/>
<name>A0AA39ZV85_9PEZI</name>
<organism evidence="2 3">
    <name type="scientific">Apiosordaria backusii</name>
    <dbReference type="NCBI Taxonomy" id="314023"/>
    <lineage>
        <taxon>Eukaryota</taxon>
        <taxon>Fungi</taxon>
        <taxon>Dikarya</taxon>
        <taxon>Ascomycota</taxon>
        <taxon>Pezizomycotina</taxon>
        <taxon>Sordariomycetes</taxon>
        <taxon>Sordariomycetidae</taxon>
        <taxon>Sordariales</taxon>
        <taxon>Lasiosphaeriaceae</taxon>
        <taxon>Apiosordaria</taxon>
    </lineage>
</organism>
<feature type="region of interest" description="Disordered" evidence="1">
    <location>
        <begin position="75"/>
        <end position="106"/>
    </location>
</feature>
<dbReference type="AlphaFoldDB" id="A0AA39ZV85"/>
<accession>A0AA39ZV85</accession>
<dbReference type="Proteomes" id="UP001172159">
    <property type="component" value="Unassembled WGS sequence"/>
</dbReference>
<gene>
    <name evidence="2" type="ORF">B0T21DRAFT_416688</name>
</gene>
<reference evidence="2" key="1">
    <citation type="submission" date="2023-06" db="EMBL/GenBank/DDBJ databases">
        <title>Genome-scale phylogeny and comparative genomics of the fungal order Sordariales.</title>
        <authorList>
            <consortium name="Lawrence Berkeley National Laboratory"/>
            <person name="Hensen N."/>
            <person name="Bonometti L."/>
            <person name="Westerberg I."/>
            <person name="Brannstrom I.O."/>
            <person name="Guillou S."/>
            <person name="Cros-Aarteil S."/>
            <person name="Calhoun S."/>
            <person name="Haridas S."/>
            <person name="Kuo A."/>
            <person name="Mondo S."/>
            <person name="Pangilinan J."/>
            <person name="Riley R."/>
            <person name="Labutti K."/>
            <person name="Andreopoulos B."/>
            <person name="Lipzen A."/>
            <person name="Chen C."/>
            <person name="Yanf M."/>
            <person name="Daum C."/>
            <person name="Ng V."/>
            <person name="Clum A."/>
            <person name="Steindorff A."/>
            <person name="Ohm R."/>
            <person name="Martin F."/>
            <person name="Silar P."/>
            <person name="Natvig D."/>
            <person name="Lalanne C."/>
            <person name="Gautier V."/>
            <person name="Ament-Velasquez S.L."/>
            <person name="Kruys A."/>
            <person name="Hutchinson M.I."/>
            <person name="Powell A.J."/>
            <person name="Barry K."/>
            <person name="Miller A.N."/>
            <person name="Grigoriev I.V."/>
            <person name="Debuchy R."/>
            <person name="Gladieux P."/>
            <person name="Thoren M.H."/>
            <person name="Johannesson H."/>
        </authorList>
    </citation>
    <scope>NUCLEOTIDE SEQUENCE</scope>
    <source>
        <strain evidence="2">CBS 540.89</strain>
    </source>
</reference>
<feature type="region of interest" description="Disordered" evidence="1">
    <location>
        <begin position="120"/>
        <end position="162"/>
    </location>
</feature>
<feature type="compositionally biased region" description="Basic and acidic residues" evidence="1">
    <location>
        <begin position="120"/>
        <end position="135"/>
    </location>
</feature>